<dbReference type="RefSeq" id="WP_067677169.1">
    <property type="nucleotide sequence ID" value="NZ_CP016591.1"/>
</dbReference>
<dbReference type="EMBL" id="CP016591">
    <property type="protein sequence ID" value="ANY19617.1"/>
    <property type="molecule type" value="Genomic_DNA"/>
</dbReference>
<sequence>MKKIASLVIASMAFLAVPASAQQSSYTQGTVWEASRVDVKDGQFENYMDYLAGQWKKVQEFAKAEGMVVDYHVLSTNNPRPGEPDLVLVVEYKDYVKTAESEAFRKKVNAMLAQSDRSADTAFANRQSMREMMGSTQYQELVLK</sequence>
<accession>A0A1B2ABV3</accession>
<dbReference type="OrthoDB" id="5985781at2"/>
<protein>
    <recommendedName>
        <fullName evidence="4">NIPSNAP domain-containing protein</fullName>
    </recommendedName>
</protein>
<dbReference type="Proteomes" id="UP000092932">
    <property type="component" value="Chromosome"/>
</dbReference>
<organism evidence="2 3">
    <name type="scientific">Tsuneonella dongtanensis</name>
    <dbReference type="NCBI Taxonomy" id="692370"/>
    <lineage>
        <taxon>Bacteria</taxon>
        <taxon>Pseudomonadati</taxon>
        <taxon>Pseudomonadota</taxon>
        <taxon>Alphaproteobacteria</taxon>
        <taxon>Sphingomonadales</taxon>
        <taxon>Erythrobacteraceae</taxon>
        <taxon>Tsuneonella</taxon>
    </lineage>
</organism>
<evidence type="ECO:0000313" key="3">
    <source>
        <dbReference type="Proteomes" id="UP000092932"/>
    </source>
</evidence>
<evidence type="ECO:0000256" key="1">
    <source>
        <dbReference type="SAM" id="SignalP"/>
    </source>
</evidence>
<keyword evidence="3" id="KW-1185">Reference proteome</keyword>
<gene>
    <name evidence="2" type="ORF">A6F68_01098</name>
</gene>
<evidence type="ECO:0008006" key="4">
    <source>
        <dbReference type="Google" id="ProtNLM"/>
    </source>
</evidence>
<evidence type="ECO:0000313" key="2">
    <source>
        <dbReference type="EMBL" id="ANY19617.1"/>
    </source>
</evidence>
<feature type="chain" id="PRO_5008534063" description="NIPSNAP domain-containing protein" evidence="1">
    <location>
        <begin position="22"/>
        <end position="144"/>
    </location>
</feature>
<dbReference type="KEGG" id="ado:A6F68_01098"/>
<reference evidence="2 3" key="1">
    <citation type="submission" date="2016-07" db="EMBL/GenBank/DDBJ databases">
        <title>Complete genome sequence of Altererythrobacter dongtanensis KCTC 22672, a type strain with esterase isolated from tidal flat.</title>
        <authorList>
            <person name="Cheng H."/>
            <person name="Wu Y.-H."/>
            <person name="Zhou P."/>
            <person name="Huo Y.-Y."/>
            <person name="Wang C.-S."/>
            <person name="Xu X.-W."/>
        </authorList>
    </citation>
    <scope>NUCLEOTIDE SEQUENCE [LARGE SCALE GENOMIC DNA]</scope>
    <source>
        <strain evidence="2 3">KCTC 22672</strain>
    </source>
</reference>
<feature type="signal peptide" evidence="1">
    <location>
        <begin position="1"/>
        <end position="21"/>
    </location>
</feature>
<name>A0A1B2ABV3_9SPHN</name>
<dbReference type="AlphaFoldDB" id="A0A1B2ABV3"/>
<dbReference type="STRING" id="692370.A6F68_01098"/>
<keyword evidence="1" id="KW-0732">Signal</keyword>
<proteinExistence type="predicted"/>